<evidence type="ECO:0000256" key="3">
    <source>
        <dbReference type="ARBA" id="ARBA00022801"/>
    </source>
</evidence>
<dbReference type="GO" id="GO:0016791">
    <property type="term" value="F:phosphatase activity"/>
    <property type="evidence" value="ECO:0007669"/>
    <property type="project" value="UniProtKB-ARBA"/>
</dbReference>
<dbReference type="PANTHER" id="PTHR47267:SF4">
    <property type="entry name" value="PYRIDOXAL PHOSPHATE PHOSPHATASE YIGL"/>
    <property type="match status" value="1"/>
</dbReference>
<dbReference type="GO" id="GO:0000287">
    <property type="term" value="F:magnesium ion binding"/>
    <property type="evidence" value="ECO:0007669"/>
    <property type="project" value="UniProtKB-ARBA"/>
</dbReference>
<dbReference type="Pfam" id="PF08282">
    <property type="entry name" value="Hydrolase_3"/>
    <property type="match status" value="1"/>
</dbReference>
<dbReference type="InterPro" id="IPR036412">
    <property type="entry name" value="HAD-like_sf"/>
</dbReference>
<evidence type="ECO:0000313" key="6">
    <source>
        <dbReference type="EMBL" id="AEO08400.1"/>
    </source>
</evidence>
<proteinExistence type="inferred from homology"/>
<dbReference type="CDD" id="cd07516">
    <property type="entry name" value="HAD_Pase"/>
    <property type="match status" value="1"/>
</dbReference>
<dbReference type="HOGENOM" id="CLU_044146_5_2_6"/>
<reference evidence="6 7" key="1">
    <citation type="journal article" date="2011" name="PLoS Genet.">
        <title>Sequence conservation and functional constraint on intergenic spacers in reduced genomes of the obligate symbiont buchnera.</title>
        <authorList>
            <person name="Degnan P.H."/>
            <person name="Ochman H."/>
            <person name="Moran N.A."/>
        </authorList>
    </citation>
    <scope>NUCLEOTIDE SEQUENCE [LARGE SCALE GENOMIC DNA]</scope>
    <source>
        <strain evidence="6 7">Ak</strain>
    </source>
</reference>
<dbReference type="PANTHER" id="PTHR47267">
    <property type="match status" value="1"/>
</dbReference>
<dbReference type="EMBL" id="CP002645">
    <property type="protein sequence ID" value="AEO08400.1"/>
    <property type="molecule type" value="Genomic_DNA"/>
</dbReference>
<evidence type="ECO:0000256" key="2">
    <source>
        <dbReference type="ARBA" id="ARBA00022723"/>
    </source>
</evidence>
<keyword evidence="2" id="KW-0479">Metal-binding</keyword>
<accession>G2LMB2</accession>
<name>G2LMB2_9GAMM</name>
<dbReference type="SUPFAM" id="SSF56784">
    <property type="entry name" value="HAD-like"/>
    <property type="match status" value="1"/>
</dbReference>
<sequence length="264" mass="30195">MCKIIAVDLDGTLLSSENKITTYTQKIIKLLIEKNFYFVFASGRHYIDVMEIRDSLKINIFMITSNGAKIYNLDNKIIFSDNLEEDIASKLCRIKYFDTEIITQIYQNNQWYINNKKINNNFCSALSSLEYQFFHPDNFIFQNISKIFFTSKNFQKLSMLKRKIINCYGNKIHINFSVPGCLEIVSGTTSKGHGLKLISNLLGISLNNCIAFGDGMNDQDMLSIAGKAYIMKNADLRLKNALPHVEIIESNDNDGVAKCLKKYL</sequence>
<dbReference type="RefSeq" id="WP_014499201.1">
    <property type="nucleotide sequence ID" value="NC_017256.1"/>
</dbReference>
<comment type="similarity">
    <text evidence="5">Belongs to the HAD-like hydrolase superfamily. Cof family.</text>
</comment>
<dbReference type="OrthoDB" id="5498330at2"/>
<keyword evidence="4" id="KW-0460">Magnesium</keyword>
<dbReference type="PATRIC" id="fig|1005090.4.peg.27"/>
<comment type="cofactor">
    <cofactor evidence="1">
        <name>Mg(2+)</name>
        <dbReference type="ChEBI" id="CHEBI:18420"/>
    </cofactor>
</comment>
<dbReference type="AlphaFoldDB" id="G2LMB2"/>
<dbReference type="InterPro" id="IPR023214">
    <property type="entry name" value="HAD_sf"/>
</dbReference>
<organism evidence="6 7">
    <name type="scientific">Buchnera aphidicola str. Ak</name>
    <name type="common">Acyrthosiphon kondoi</name>
    <dbReference type="NCBI Taxonomy" id="1005090"/>
    <lineage>
        <taxon>Bacteria</taxon>
        <taxon>Pseudomonadati</taxon>
        <taxon>Pseudomonadota</taxon>
        <taxon>Gammaproteobacteria</taxon>
        <taxon>Enterobacterales</taxon>
        <taxon>Erwiniaceae</taxon>
        <taxon>Buchnera</taxon>
    </lineage>
</organism>
<evidence type="ECO:0000256" key="5">
    <source>
        <dbReference type="ARBA" id="ARBA00034778"/>
    </source>
</evidence>
<evidence type="ECO:0000313" key="7">
    <source>
        <dbReference type="Proteomes" id="UP000001269"/>
    </source>
</evidence>
<dbReference type="Proteomes" id="UP000001269">
    <property type="component" value="Chromosome"/>
</dbReference>
<protein>
    <submittedName>
        <fullName evidence="6">Sugar phosphatase</fullName>
    </submittedName>
</protein>
<dbReference type="NCBIfam" id="TIGR00099">
    <property type="entry name" value="Cof-subfamily"/>
    <property type="match status" value="1"/>
</dbReference>
<gene>
    <name evidence="6" type="primary">yigL</name>
    <name evidence="6" type="ORF">BAKON_028</name>
</gene>
<dbReference type="STRING" id="1005090.BAKON_028"/>
<evidence type="ECO:0000256" key="1">
    <source>
        <dbReference type="ARBA" id="ARBA00001946"/>
    </source>
</evidence>
<dbReference type="KEGG" id="bak:BAKON_028"/>
<dbReference type="SFLD" id="SFLDS00003">
    <property type="entry name" value="Haloacid_Dehalogenase"/>
    <property type="match status" value="1"/>
</dbReference>
<dbReference type="NCBIfam" id="TIGR01484">
    <property type="entry name" value="HAD-SF-IIB"/>
    <property type="match status" value="1"/>
</dbReference>
<dbReference type="Gene3D" id="3.40.50.1000">
    <property type="entry name" value="HAD superfamily/HAD-like"/>
    <property type="match status" value="1"/>
</dbReference>
<dbReference type="InterPro" id="IPR000150">
    <property type="entry name" value="Cof"/>
</dbReference>
<dbReference type="PROSITE" id="PS01228">
    <property type="entry name" value="COF_1"/>
    <property type="match status" value="1"/>
</dbReference>
<dbReference type="InterPro" id="IPR006379">
    <property type="entry name" value="HAD-SF_hydro_IIB"/>
</dbReference>
<dbReference type="SFLD" id="SFLDG01140">
    <property type="entry name" value="C2.B:_Phosphomannomutase_and_P"/>
    <property type="match status" value="1"/>
</dbReference>
<dbReference type="Gene3D" id="3.30.1240.10">
    <property type="match status" value="1"/>
</dbReference>
<evidence type="ECO:0000256" key="4">
    <source>
        <dbReference type="ARBA" id="ARBA00022842"/>
    </source>
</evidence>
<keyword evidence="3" id="KW-0378">Hydrolase</keyword>
<dbReference type="eggNOG" id="COG0561">
    <property type="taxonomic scope" value="Bacteria"/>
</dbReference>